<keyword evidence="5" id="KW-0999">Mitochondrion inner membrane</keyword>
<dbReference type="Proteomes" id="UP000076154">
    <property type="component" value="Unassembled WGS sequence"/>
</dbReference>
<comment type="caution">
    <text evidence="14">The sequence shown here is derived from an EMBL/GenBank/DDBJ whole genome shotgun (WGS) entry which is preliminary data.</text>
</comment>
<dbReference type="SUPFAM" id="SSF69593">
    <property type="entry name" value="Glycerol-3-phosphate (1)-acyltransferase"/>
    <property type="match status" value="1"/>
</dbReference>
<evidence type="ECO:0000256" key="12">
    <source>
        <dbReference type="RuleBase" id="RU365062"/>
    </source>
</evidence>
<dbReference type="PRINTS" id="PR00979">
    <property type="entry name" value="TAFAZZIN"/>
</dbReference>
<evidence type="ECO:0000256" key="5">
    <source>
        <dbReference type="ARBA" id="ARBA00022792"/>
    </source>
</evidence>
<evidence type="ECO:0000256" key="4">
    <source>
        <dbReference type="ARBA" id="ARBA00022787"/>
    </source>
</evidence>
<keyword evidence="3" id="KW-0808">Transferase</keyword>
<keyword evidence="7" id="KW-0496">Mitochondrion</keyword>
<dbReference type="GO" id="GO:0007007">
    <property type="term" value="P:inner mitochondrial membrane organization"/>
    <property type="evidence" value="ECO:0007669"/>
    <property type="project" value="TreeGrafter"/>
</dbReference>
<feature type="domain" description="Phospholipid/glycerol acyltransferase" evidence="13">
    <location>
        <begin position="51"/>
        <end position="185"/>
    </location>
</feature>
<evidence type="ECO:0000259" key="13">
    <source>
        <dbReference type="SMART" id="SM00563"/>
    </source>
</evidence>
<dbReference type="InterPro" id="IPR002123">
    <property type="entry name" value="Plipid/glycerol_acylTrfase"/>
</dbReference>
<comment type="similarity">
    <text evidence="2 12">Belongs to the taffazin family.</text>
</comment>
<dbReference type="GO" id="GO:0047184">
    <property type="term" value="F:1-acylglycerophosphocholine O-acyltransferase activity"/>
    <property type="evidence" value="ECO:0007669"/>
    <property type="project" value="TreeGrafter"/>
</dbReference>
<evidence type="ECO:0000256" key="8">
    <source>
        <dbReference type="ARBA" id="ARBA00023136"/>
    </source>
</evidence>
<organism evidence="14 15">
    <name type="scientific">Hypsizygus marmoreus</name>
    <name type="common">White beech mushroom</name>
    <name type="synonym">Agaricus marmoreus</name>
    <dbReference type="NCBI Taxonomy" id="39966"/>
    <lineage>
        <taxon>Eukaryota</taxon>
        <taxon>Fungi</taxon>
        <taxon>Dikarya</taxon>
        <taxon>Basidiomycota</taxon>
        <taxon>Agaricomycotina</taxon>
        <taxon>Agaricomycetes</taxon>
        <taxon>Agaricomycetidae</taxon>
        <taxon>Agaricales</taxon>
        <taxon>Tricholomatineae</taxon>
        <taxon>Lyophyllaceae</taxon>
        <taxon>Hypsizygus</taxon>
    </lineage>
</organism>
<dbReference type="EMBL" id="LUEZ02000062">
    <property type="protein sequence ID" value="RDB20473.1"/>
    <property type="molecule type" value="Genomic_DNA"/>
</dbReference>
<keyword evidence="9" id="KW-0012">Acyltransferase</keyword>
<sequence>MSALMSSATVTAVGLTCKAALNLGFCSVTVNGLPTLVAALEHSSRNNGKGVVTVSNHISTLDDPVTWGVLPARYYLHSRMTRWTLGASDILFTNPVFSTFFRLGQTIETFRDKGVHQPAVDLAIAKLNQGDWLHLYGEGQVNPPDTYQRDQNGVAKLPRFKWGVGRIIMETAKPPVIIPMWLTGFDTLMPEGRPFPYKYIPRPGAQLSVTFGEPIPASTIEEALKILGPGKASSSAPHHLRKPEGWIENELADERHSSVLQKDEILRVRAEVTAILQRAVEALGRSVCGDSLWVKSKSAERTD</sequence>
<evidence type="ECO:0000256" key="3">
    <source>
        <dbReference type="ARBA" id="ARBA00022679"/>
    </source>
</evidence>
<dbReference type="OrthoDB" id="193467at2759"/>
<dbReference type="GO" id="GO:0005743">
    <property type="term" value="C:mitochondrial inner membrane"/>
    <property type="evidence" value="ECO:0007669"/>
    <property type="project" value="UniProtKB-SubCell"/>
</dbReference>
<keyword evidence="6" id="KW-0443">Lipid metabolism</keyword>
<keyword evidence="8" id="KW-0472">Membrane</keyword>
<reference evidence="14" key="1">
    <citation type="submission" date="2018-04" db="EMBL/GenBank/DDBJ databases">
        <title>Whole genome sequencing of Hypsizygus marmoreus.</title>
        <authorList>
            <person name="Choi I.-G."/>
            <person name="Min B."/>
            <person name="Kim J.-G."/>
            <person name="Kim S."/>
            <person name="Oh Y.-L."/>
            <person name="Kong W.-S."/>
            <person name="Park H."/>
            <person name="Jeong J."/>
            <person name="Song E.-S."/>
        </authorList>
    </citation>
    <scope>NUCLEOTIDE SEQUENCE [LARGE SCALE GENOMIC DNA]</scope>
    <source>
        <strain evidence="14">51987-8</strain>
    </source>
</reference>
<dbReference type="CDD" id="cd07989">
    <property type="entry name" value="LPLAT_AGPAT-like"/>
    <property type="match status" value="1"/>
</dbReference>
<dbReference type="InterPro" id="IPR000872">
    <property type="entry name" value="Tafazzin"/>
</dbReference>
<dbReference type="STRING" id="39966.A0A369JL76"/>
<comment type="subcellular location">
    <subcellularLocation>
        <location evidence="1">Mitochondrion inner membrane</location>
        <topology evidence="1">Peripheral membrane protein</topology>
        <orientation evidence="1">Intermembrane side</orientation>
    </subcellularLocation>
    <subcellularLocation>
        <location evidence="10">Mitochondrion outer membrane</location>
        <topology evidence="10">Peripheral membrane protein</topology>
        <orientation evidence="10">Intermembrane side</orientation>
    </subcellularLocation>
</comment>
<evidence type="ECO:0000256" key="7">
    <source>
        <dbReference type="ARBA" id="ARBA00023128"/>
    </source>
</evidence>
<evidence type="ECO:0000256" key="2">
    <source>
        <dbReference type="ARBA" id="ARBA00010524"/>
    </source>
</evidence>
<evidence type="ECO:0000256" key="11">
    <source>
        <dbReference type="ARBA" id="ARBA00047906"/>
    </source>
</evidence>
<evidence type="ECO:0000256" key="6">
    <source>
        <dbReference type="ARBA" id="ARBA00023098"/>
    </source>
</evidence>
<dbReference type="InParanoid" id="A0A369JL76"/>
<gene>
    <name evidence="14" type="primary">TAZ</name>
    <name evidence="14" type="ORF">Hypma_012478</name>
</gene>
<dbReference type="PANTHER" id="PTHR12497">
    <property type="entry name" value="TAZ PROTEIN TAFAZZIN"/>
    <property type="match status" value="1"/>
</dbReference>
<evidence type="ECO:0000313" key="15">
    <source>
        <dbReference type="Proteomes" id="UP000076154"/>
    </source>
</evidence>
<protein>
    <recommendedName>
        <fullName evidence="12">Tafazzin family protein</fullName>
    </recommendedName>
</protein>
<evidence type="ECO:0000256" key="1">
    <source>
        <dbReference type="ARBA" id="ARBA00004137"/>
    </source>
</evidence>
<evidence type="ECO:0000256" key="9">
    <source>
        <dbReference type="ARBA" id="ARBA00023315"/>
    </source>
</evidence>
<proteinExistence type="inferred from homology"/>
<name>A0A369JL76_HYPMA</name>
<dbReference type="GO" id="GO:0035965">
    <property type="term" value="P:cardiolipin acyl-chain remodeling"/>
    <property type="evidence" value="ECO:0007669"/>
    <property type="project" value="TreeGrafter"/>
</dbReference>
<dbReference type="SMART" id="SM00563">
    <property type="entry name" value="PlsC"/>
    <property type="match status" value="1"/>
</dbReference>
<dbReference type="GO" id="GO:0005741">
    <property type="term" value="C:mitochondrial outer membrane"/>
    <property type="evidence" value="ECO:0007669"/>
    <property type="project" value="UniProtKB-SubCell"/>
</dbReference>
<accession>A0A369JL76</accession>
<keyword evidence="15" id="KW-1185">Reference proteome</keyword>
<evidence type="ECO:0000256" key="10">
    <source>
        <dbReference type="ARBA" id="ARBA00024323"/>
    </source>
</evidence>
<dbReference type="Pfam" id="PF01553">
    <property type="entry name" value="Acyltransferase"/>
    <property type="match status" value="1"/>
</dbReference>
<keyword evidence="4" id="KW-1000">Mitochondrion outer membrane</keyword>
<dbReference type="AlphaFoldDB" id="A0A369JL76"/>
<dbReference type="PANTHER" id="PTHR12497:SF0">
    <property type="entry name" value="TAFAZZIN"/>
    <property type="match status" value="1"/>
</dbReference>
<evidence type="ECO:0000313" key="14">
    <source>
        <dbReference type="EMBL" id="RDB20473.1"/>
    </source>
</evidence>
<comment type="catalytic activity">
    <reaction evidence="11">
        <text>1'-[1,2-diacyl-sn-glycero-3-phospho],3'-[1-acyl-sn-glycero-3-phospho]-glycerol + a 1,2-diacyl-sn-glycero-3-phosphocholine = a cardiolipin + a 1-acyl-sn-glycero-3-phosphocholine</text>
        <dbReference type="Rhea" id="RHEA:33731"/>
        <dbReference type="ChEBI" id="CHEBI:57643"/>
        <dbReference type="ChEBI" id="CHEBI:58168"/>
        <dbReference type="ChEBI" id="CHEBI:62237"/>
        <dbReference type="ChEBI" id="CHEBI:64743"/>
    </reaction>
    <physiologicalReaction direction="left-to-right" evidence="11">
        <dbReference type="Rhea" id="RHEA:33732"/>
    </physiologicalReaction>
    <physiologicalReaction direction="right-to-left" evidence="11">
        <dbReference type="Rhea" id="RHEA:33733"/>
    </physiologicalReaction>
</comment>